<dbReference type="SUPFAM" id="SSF51735">
    <property type="entry name" value="NAD(P)-binding Rossmann-fold domains"/>
    <property type="match status" value="1"/>
</dbReference>
<dbReference type="AlphaFoldDB" id="A0A7I7TGE9"/>
<dbReference type="FunFam" id="3.40.50.720:FF:000121">
    <property type="entry name" value="Prostaglandin reductase 2"/>
    <property type="match status" value="1"/>
</dbReference>
<protein>
    <submittedName>
        <fullName evidence="3">NADP-dependent oxidoreductase</fullName>
    </submittedName>
</protein>
<dbReference type="InterPro" id="IPR045010">
    <property type="entry name" value="MDR_fam"/>
</dbReference>
<evidence type="ECO:0000259" key="2">
    <source>
        <dbReference type="SMART" id="SM00829"/>
    </source>
</evidence>
<evidence type="ECO:0000313" key="3">
    <source>
        <dbReference type="EMBL" id="BBY67671.1"/>
    </source>
</evidence>
<organism evidence="3 4">
    <name type="scientific">Mycolicibacterium helvum</name>
    <dbReference type="NCBI Taxonomy" id="1534349"/>
    <lineage>
        <taxon>Bacteria</taxon>
        <taxon>Bacillati</taxon>
        <taxon>Actinomycetota</taxon>
        <taxon>Actinomycetes</taxon>
        <taxon>Mycobacteriales</taxon>
        <taxon>Mycobacteriaceae</taxon>
        <taxon>Mycolicibacterium</taxon>
    </lineage>
</organism>
<dbReference type="InterPro" id="IPR013149">
    <property type="entry name" value="ADH-like_C"/>
</dbReference>
<dbReference type="SUPFAM" id="SSF50129">
    <property type="entry name" value="GroES-like"/>
    <property type="match status" value="2"/>
</dbReference>
<accession>A0A7I7TGE9</accession>
<dbReference type="EMBL" id="AP022596">
    <property type="protein sequence ID" value="BBY67671.1"/>
    <property type="molecule type" value="Genomic_DNA"/>
</dbReference>
<proteinExistence type="predicted"/>
<feature type="domain" description="Enoyl reductase (ER)" evidence="2">
    <location>
        <begin position="37"/>
        <end position="334"/>
    </location>
</feature>
<dbReference type="RefSeq" id="WP_246227517.1">
    <property type="nucleotide sequence ID" value="NZ_AP022596.1"/>
</dbReference>
<dbReference type="PANTHER" id="PTHR43205">
    <property type="entry name" value="PROSTAGLANDIN REDUCTASE"/>
    <property type="match status" value="1"/>
</dbReference>
<dbReference type="PANTHER" id="PTHR43205:SF7">
    <property type="entry name" value="PROSTAGLANDIN REDUCTASE 1"/>
    <property type="match status" value="1"/>
</dbReference>
<dbReference type="Pfam" id="PF16884">
    <property type="entry name" value="ADH_N_2"/>
    <property type="match status" value="1"/>
</dbReference>
<dbReference type="SMART" id="SM00829">
    <property type="entry name" value="PKS_ER"/>
    <property type="match status" value="1"/>
</dbReference>
<reference evidence="3 4" key="1">
    <citation type="journal article" date="2019" name="Emerg. Microbes Infect.">
        <title>Comprehensive subspecies identification of 175 nontuberculous mycobacteria species based on 7547 genomic profiles.</title>
        <authorList>
            <person name="Matsumoto Y."/>
            <person name="Kinjo T."/>
            <person name="Motooka D."/>
            <person name="Nabeya D."/>
            <person name="Jung N."/>
            <person name="Uechi K."/>
            <person name="Horii T."/>
            <person name="Iida T."/>
            <person name="Fujita J."/>
            <person name="Nakamura S."/>
        </authorList>
    </citation>
    <scope>NUCLEOTIDE SEQUENCE [LARGE SCALE GENOMIC DNA]</scope>
    <source>
        <strain evidence="3 4">JCM 30396</strain>
    </source>
</reference>
<dbReference type="Gene3D" id="3.90.180.10">
    <property type="entry name" value="Medium-chain alcohol dehydrogenases, catalytic domain"/>
    <property type="match status" value="1"/>
</dbReference>
<dbReference type="CDD" id="cd05288">
    <property type="entry name" value="PGDH"/>
    <property type="match status" value="1"/>
</dbReference>
<dbReference type="InterPro" id="IPR011032">
    <property type="entry name" value="GroES-like_sf"/>
</dbReference>
<keyword evidence="1" id="KW-0560">Oxidoreductase</keyword>
<dbReference type="Proteomes" id="UP000467148">
    <property type="component" value="Chromosome"/>
</dbReference>
<evidence type="ECO:0000313" key="4">
    <source>
        <dbReference type="Proteomes" id="UP000467148"/>
    </source>
</evidence>
<dbReference type="Gene3D" id="3.40.50.720">
    <property type="entry name" value="NAD(P)-binding Rossmann-like Domain"/>
    <property type="match status" value="1"/>
</dbReference>
<evidence type="ECO:0000256" key="1">
    <source>
        <dbReference type="ARBA" id="ARBA00023002"/>
    </source>
</evidence>
<dbReference type="Pfam" id="PF00107">
    <property type="entry name" value="ADH_zinc_N"/>
    <property type="match status" value="1"/>
</dbReference>
<keyword evidence="4" id="KW-1185">Reference proteome</keyword>
<dbReference type="GO" id="GO:0016628">
    <property type="term" value="F:oxidoreductase activity, acting on the CH-CH group of donors, NAD or NADP as acceptor"/>
    <property type="evidence" value="ECO:0007669"/>
    <property type="project" value="InterPro"/>
</dbReference>
<gene>
    <name evidence="3" type="ORF">MHEL_59140</name>
</gene>
<dbReference type="KEGG" id="mhev:MHEL_59140"/>
<dbReference type="InterPro" id="IPR036291">
    <property type="entry name" value="NAD(P)-bd_dom_sf"/>
</dbReference>
<dbReference type="InterPro" id="IPR020843">
    <property type="entry name" value="ER"/>
</dbReference>
<dbReference type="InterPro" id="IPR041694">
    <property type="entry name" value="ADH_N_2"/>
</dbReference>
<sequence>MTPTTAVVLASRPNGEPVHENFRLEVRDVGPVREGQALLRTIYLSLDPYMRGRMNAGRSYATPVEIGEVMEGATVCEVLESASPLVTAGDIVLAHTGWQTHTVEDARLLRRIDPSKAPISTALGILGMPAFAAYVGLTEIGRPRPGETLVVAAAAGPVGSMVGQIARLRGARTVGIAGGPKKVTWLKELGFDAAIDHRSATFADDLSAAVPDGVDIYFENVGGAVWDAVFEHLNDFARIPVCGLIAQYNQTGPSAGPDRLPLLMKAVNTKRLLVQGFTQRDFITTHYDQFQRDVSGWLADGKLRYREDFVDGIENAPDAFFGLLQGKNFGKLIVRVSEDPTSAAPGVQRE</sequence>
<name>A0A7I7TGE9_9MYCO</name>